<evidence type="ECO:0000256" key="2">
    <source>
        <dbReference type="ARBA" id="ARBA00006521"/>
    </source>
</evidence>
<keyword evidence="14" id="KW-1185">Reference proteome</keyword>
<dbReference type="SUPFAM" id="SSF52141">
    <property type="entry name" value="Uracil-DNA glycosylase-like"/>
    <property type="match status" value="1"/>
</dbReference>
<keyword evidence="10" id="KW-0411">Iron-sulfur</keyword>
<dbReference type="SMART" id="SM00987">
    <property type="entry name" value="UreE_C"/>
    <property type="match status" value="1"/>
</dbReference>
<evidence type="ECO:0000256" key="1">
    <source>
        <dbReference type="ARBA" id="ARBA00001400"/>
    </source>
</evidence>
<name>A0A7U4M163_9BACT</name>
<dbReference type="PANTHER" id="PTHR33693:SF1">
    <property type="entry name" value="TYPE-4 URACIL-DNA GLYCOSYLASE"/>
    <property type="match status" value="1"/>
</dbReference>
<dbReference type="InterPro" id="IPR051536">
    <property type="entry name" value="UDG_Type-4/5"/>
</dbReference>
<keyword evidence="8" id="KW-0378">Hydrolase</keyword>
<evidence type="ECO:0000256" key="9">
    <source>
        <dbReference type="ARBA" id="ARBA00023004"/>
    </source>
</evidence>
<dbReference type="Pfam" id="PF03167">
    <property type="entry name" value="UDG"/>
    <property type="match status" value="1"/>
</dbReference>
<evidence type="ECO:0000256" key="3">
    <source>
        <dbReference type="ARBA" id="ARBA00012030"/>
    </source>
</evidence>
<reference evidence="14" key="2">
    <citation type="journal article" date="2017" name="Stand. Genomic Sci.">
        <title>Complete genome sequence of the sulfur-oxidizing chemolithoautotrophic Sulfurovum lithotrophicum 42BKTT.</title>
        <authorList>
            <person name="Jeon W."/>
            <person name="Priscilla L."/>
            <person name="Park G."/>
            <person name="Lee H."/>
            <person name="Lee N."/>
            <person name="Lee D."/>
            <person name="Kwon H."/>
            <person name="Ahn I."/>
            <person name="Lee C."/>
            <person name="Lee H."/>
            <person name="Ahn J."/>
        </authorList>
    </citation>
    <scope>NUCLEOTIDE SEQUENCE [LARGE SCALE GENOMIC DNA]</scope>
    <source>
        <strain evidence="14">ATCC BAA-797 / 42BKT</strain>
    </source>
</reference>
<dbReference type="AlphaFoldDB" id="A0A7U4M163"/>
<dbReference type="InterPro" id="IPR036895">
    <property type="entry name" value="Uracil-DNA_glycosylase-like_sf"/>
</dbReference>
<evidence type="ECO:0000259" key="12">
    <source>
        <dbReference type="SMART" id="SM00986"/>
    </source>
</evidence>
<dbReference type="CDD" id="cd10030">
    <property type="entry name" value="UDG-F4_TTUDGA_SPO1dp_like"/>
    <property type="match status" value="1"/>
</dbReference>
<evidence type="ECO:0000256" key="7">
    <source>
        <dbReference type="ARBA" id="ARBA00022763"/>
    </source>
</evidence>
<keyword evidence="5" id="KW-0004">4Fe-4S</keyword>
<dbReference type="GO" id="GO:0004844">
    <property type="term" value="F:uracil DNA N-glycosylase activity"/>
    <property type="evidence" value="ECO:0007669"/>
    <property type="project" value="UniProtKB-EC"/>
</dbReference>
<proteinExistence type="inferred from homology"/>
<dbReference type="NCBIfam" id="TIGR00758">
    <property type="entry name" value="UDG_fam4"/>
    <property type="match status" value="1"/>
</dbReference>
<dbReference type="KEGG" id="slh:YH65_05975"/>
<dbReference type="Proteomes" id="UP000034444">
    <property type="component" value="Chromosome"/>
</dbReference>
<organism evidence="13 14">
    <name type="scientific">Sulfurovum lithotrophicum</name>
    <dbReference type="NCBI Taxonomy" id="206403"/>
    <lineage>
        <taxon>Bacteria</taxon>
        <taxon>Pseudomonadati</taxon>
        <taxon>Campylobacterota</taxon>
        <taxon>Epsilonproteobacteria</taxon>
        <taxon>Campylobacterales</taxon>
        <taxon>Sulfurovaceae</taxon>
        <taxon>Sulfurovum</taxon>
    </lineage>
</organism>
<dbReference type="OrthoDB" id="5290748at2"/>
<feature type="domain" description="Uracil-DNA glycosylase-like" evidence="12">
    <location>
        <begin position="66"/>
        <end position="213"/>
    </location>
</feature>
<evidence type="ECO:0000256" key="4">
    <source>
        <dbReference type="ARBA" id="ARBA00019403"/>
    </source>
</evidence>
<gene>
    <name evidence="13" type="ORF">YH65_05975</name>
</gene>
<keyword evidence="6" id="KW-0479">Metal-binding</keyword>
<reference evidence="13 14" key="1">
    <citation type="submission" date="2015-04" db="EMBL/GenBank/DDBJ databases">
        <title>Complete genome sequence of Sulfurovum lithotrophicum ATCC BAA-797T.</title>
        <authorList>
            <person name="Ahn J."/>
            <person name="Park G."/>
            <person name="Jeon W."/>
            <person name="Jang Y."/>
            <person name="Jang M."/>
            <person name="Lee H."/>
            <person name="Lee H."/>
        </authorList>
    </citation>
    <scope>NUCLEOTIDE SEQUENCE [LARGE SCALE GENOMIC DNA]</scope>
    <source>
        <strain evidence="14">ATCC BAA-797 / 42BKT</strain>
    </source>
</reference>
<protein>
    <recommendedName>
        <fullName evidence="4">Type-4 uracil-DNA glycosylase</fullName>
        <ecNumber evidence="3">3.2.2.27</ecNumber>
    </recommendedName>
</protein>
<comment type="catalytic activity">
    <reaction evidence="1">
        <text>Hydrolyzes single-stranded DNA or mismatched double-stranded DNA and polynucleotides, releasing free uracil.</text>
        <dbReference type="EC" id="3.2.2.27"/>
    </reaction>
</comment>
<evidence type="ECO:0000256" key="11">
    <source>
        <dbReference type="ARBA" id="ARBA00023204"/>
    </source>
</evidence>
<comment type="similarity">
    <text evidence="2">Belongs to the uracil-DNA glycosylase (UDG) superfamily. Type 4 (UDGa) family.</text>
</comment>
<dbReference type="SMART" id="SM00986">
    <property type="entry name" value="UDG"/>
    <property type="match status" value="1"/>
</dbReference>
<dbReference type="InterPro" id="IPR005122">
    <property type="entry name" value="Uracil-DNA_glycosylase-like"/>
</dbReference>
<dbReference type="GO" id="GO:0006281">
    <property type="term" value="P:DNA repair"/>
    <property type="evidence" value="ECO:0007669"/>
    <property type="project" value="UniProtKB-KW"/>
</dbReference>
<dbReference type="RefSeq" id="WP_046551073.1">
    <property type="nucleotide sequence ID" value="NZ_CP011308.1"/>
</dbReference>
<dbReference type="GO" id="GO:0051539">
    <property type="term" value="F:4 iron, 4 sulfur cluster binding"/>
    <property type="evidence" value="ECO:0007669"/>
    <property type="project" value="UniProtKB-KW"/>
</dbReference>
<keyword evidence="11" id="KW-0234">DNA repair</keyword>
<dbReference type="EMBL" id="CP011308">
    <property type="protein sequence ID" value="AKF24989.1"/>
    <property type="molecule type" value="Genomic_DNA"/>
</dbReference>
<keyword evidence="9" id="KW-0408">Iron</keyword>
<dbReference type="EC" id="3.2.2.27" evidence="3"/>
<evidence type="ECO:0000313" key="14">
    <source>
        <dbReference type="Proteomes" id="UP000034444"/>
    </source>
</evidence>
<evidence type="ECO:0000313" key="13">
    <source>
        <dbReference type="EMBL" id="AKF24989.1"/>
    </source>
</evidence>
<dbReference type="GO" id="GO:0046872">
    <property type="term" value="F:metal ion binding"/>
    <property type="evidence" value="ECO:0007669"/>
    <property type="project" value="UniProtKB-KW"/>
</dbReference>
<dbReference type="InterPro" id="IPR005273">
    <property type="entry name" value="Ura-DNA_glyco_family4"/>
</dbReference>
<dbReference type="Gene3D" id="3.40.470.10">
    <property type="entry name" value="Uracil-DNA glycosylase-like domain"/>
    <property type="match status" value="1"/>
</dbReference>
<dbReference type="PANTHER" id="PTHR33693">
    <property type="entry name" value="TYPE-5 URACIL-DNA GLYCOSYLASE"/>
    <property type="match status" value="1"/>
</dbReference>
<evidence type="ECO:0000256" key="6">
    <source>
        <dbReference type="ARBA" id="ARBA00022723"/>
    </source>
</evidence>
<keyword evidence="7" id="KW-0227">DNA damage</keyword>
<evidence type="ECO:0000256" key="5">
    <source>
        <dbReference type="ARBA" id="ARBA00022485"/>
    </source>
</evidence>
<evidence type="ECO:0000256" key="10">
    <source>
        <dbReference type="ARBA" id="ARBA00023014"/>
    </source>
</evidence>
<sequence length="222" mass="24938">MKNLHNALLLKQLYQLKQLGYRYTDITPYQEEKLDLTLPDTLDSLQKQAMNCHLCELSKSRKKVVFGEGNPHANILIIGEGPGATEDSTGKPFVGRSGELLSKMLENVLGVTRQEVYITNIVKCRPPNNRAPTPTEAHTCQPYLLKQIELIKPKLILTLGATAYHYLTGDDTGITKVRGSIHKHGNATLIPTYHPSYLLRNPSAKKEVFEDLLKVKELMKSF</sequence>
<accession>A0A7U4M163</accession>
<evidence type="ECO:0000256" key="8">
    <source>
        <dbReference type="ARBA" id="ARBA00022801"/>
    </source>
</evidence>